<protein>
    <submittedName>
        <fullName evidence="2">Uncharacterized protein</fullName>
    </submittedName>
</protein>
<feature type="compositionally biased region" description="Basic and acidic residues" evidence="1">
    <location>
        <begin position="230"/>
        <end position="242"/>
    </location>
</feature>
<feature type="compositionally biased region" description="Basic residues" evidence="1">
    <location>
        <begin position="28"/>
        <end position="41"/>
    </location>
</feature>
<dbReference type="eggNOG" id="KOG1886">
    <property type="taxonomic scope" value="Eukaryota"/>
</dbReference>
<feature type="region of interest" description="Disordered" evidence="1">
    <location>
        <begin position="17"/>
        <end position="49"/>
    </location>
</feature>
<dbReference type="InterPro" id="IPR021916">
    <property type="entry name" value="DUF3527"/>
</dbReference>
<reference evidence="2 3" key="1">
    <citation type="journal article" date="2014" name="Nature">
        <title>The genome of the recently domesticated crop plant sugar beet (Beta vulgaris).</title>
        <authorList>
            <person name="Dohm J.C."/>
            <person name="Minoche A.E."/>
            <person name="Holtgrawe D."/>
            <person name="Capella-Gutierrez S."/>
            <person name="Zakrzewski F."/>
            <person name="Tafer H."/>
            <person name="Rupp O."/>
            <person name="Sorensen T.R."/>
            <person name="Stracke R."/>
            <person name="Reinhardt R."/>
            <person name="Goesmann A."/>
            <person name="Kraft T."/>
            <person name="Schulz B."/>
            <person name="Stadler P.F."/>
            <person name="Schmidt T."/>
            <person name="Gabaldon T."/>
            <person name="Lehrach H."/>
            <person name="Weisshaar B."/>
            <person name="Himmelbauer H."/>
        </authorList>
    </citation>
    <scope>NUCLEOTIDE SEQUENCE [LARGE SCALE GENOMIC DNA]</scope>
    <source>
        <tissue evidence="2">Taproot</tissue>
    </source>
</reference>
<evidence type="ECO:0000313" key="2">
    <source>
        <dbReference type="EMBL" id="KMS97870.1"/>
    </source>
</evidence>
<name>A0A0J8E437_BETVV</name>
<dbReference type="Proteomes" id="UP000035740">
    <property type="component" value="Unassembled WGS sequence"/>
</dbReference>
<dbReference type="AlphaFoldDB" id="A0A0J8E437"/>
<feature type="compositionally biased region" description="Low complexity" evidence="1">
    <location>
        <begin position="148"/>
        <end position="159"/>
    </location>
</feature>
<evidence type="ECO:0000256" key="1">
    <source>
        <dbReference type="SAM" id="MobiDB-lite"/>
    </source>
</evidence>
<organism evidence="2 3">
    <name type="scientific">Beta vulgaris subsp. vulgaris</name>
    <name type="common">Beet</name>
    <dbReference type="NCBI Taxonomy" id="3555"/>
    <lineage>
        <taxon>Eukaryota</taxon>
        <taxon>Viridiplantae</taxon>
        <taxon>Streptophyta</taxon>
        <taxon>Embryophyta</taxon>
        <taxon>Tracheophyta</taxon>
        <taxon>Spermatophyta</taxon>
        <taxon>Magnoliopsida</taxon>
        <taxon>eudicotyledons</taxon>
        <taxon>Gunneridae</taxon>
        <taxon>Pentapetalae</taxon>
        <taxon>Caryophyllales</taxon>
        <taxon>Chenopodiaceae</taxon>
        <taxon>Betoideae</taxon>
        <taxon>Beta</taxon>
    </lineage>
</organism>
<dbReference type="Pfam" id="PF12043">
    <property type="entry name" value="DUF3527"/>
    <property type="match status" value="1"/>
</dbReference>
<dbReference type="EMBL" id="KQ090289">
    <property type="protein sequence ID" value="KMS97870.1"/>
    <property type="molecule type" value="Genomic_DNA"/>
</dbReference>
<dbReference type="PANTHER" id="PTHR31390:SF0">
    <property type="entry name" value="DOMAIN PROTEIN, PUTATIVE (DUF3527)-RELATED"/>
    <property type="match status" value="1"/>
</dbReference>
<evidence type="ECO:0000313" key="3">
    <source>
        <dbReference type="Proteomes" id="UP000035740"/>
    </source>
</evidence>
<dbReference type="Gramene" id="KMS97870">
    <property type="protein sequence ID" value="KMS97870"/>
    <property type="gene ID" value="BVRB_5g123000"/>
</dbReference>
<dbReference type="PANTHER" id="PTHR31390">
    <property type="entry name" value="EXPRESSED PROTEIN"/>
    <property type="match status" value="1"/>
</dbReference>
<keyword evidence="3" id="KW-1185">Reference proteome</keyword>
<accession>A0A0J8E437</accession>
<dbReference type="OMA" id="YDFTHSR"/>
<proteinExistence type="predicted"/>
<sequence length="716" mass="80045">MGVDMELEFDKICKVGRSPRTVLPSPQHQKKGERRSRKGRSSSKNDDYDLISLEQEGFTEIKFRNYRSVSCKNPPSGDVELECNEVLRRGSVYQSSTDKKFGRPETRGGRKKVEFSLNSETPFSFSILDSICGSDEEAEAEPEKKKSSIVSLSSDTVSSARPPSHPSFTGLKDRQSDSGSSAMRDSIENQMFRCEQVCSPSNNANLLKERDSLALNKSLSAKLALPHSPTHSEGDKSKESPKTRLKKMFDPFTKSKSHRTPSYDAKSSRLADIGKTKTLRKSLLHDFSSVMPNAETGTLPMKEQQQQAVPPCSPAHLRGNLKMEQKHGVPYFEFTMAHSDDLFVAKTWKADNSLNWVYTFHYVQGRKKSNASGWGMKYSNKDSPMVGQMQVTCYLCSELRGGAFSNSMMTEFVLYDIAHARKSVTVKEEINFSENPKVLVVSSENSAEGNIELDDLFDLTKPRLPAQSPVDSCNADFTNPYPWSLSDLRPSFQTAAVVVQVPFEKRESLKYKKGDKLSDQVMKDTRDDINLVKVNVVTPLGNHGLPTSDENRGPSPLLDRWRMGGGCDCGGWDMACPLLVFGNPNTQCMYEHSLLEKDQPLKLYVQGKKENEPALTITITEKGKYAVDFHAQLSILQAFSICVAIMHTTEASSLVEQEKSKELLQCSSLKVLVEDEMKILIEAVTEEEKKKVAKTTEQHQQSSFVLNPPFSPIARV</sequence>
<gene>
    <name evidence="2" type="ORF">BVRB_5g123000</name>
</gene>
<feature type="region of interest" description="Disordered" evidence="1">
    <location>
        <begin position="136"/>
        <end position="183"/>
    </location>
</feature>
<feature type="region of interest" description="Disordered" evidence="1">
    <location>
        <begin position="223"/>
        <end position="244"/>
    </location>
</feature>
<dbReference type="OrthoDB" id="1939710at2759"/>
<dbReference type="KEGG" id="bvg:109136527"/>